<accession>A0A1I1AKF7</accession>
<organism evidence="2 3">
    <name type="scientific">Clostridium frigidicarnis</name>
    <dbReference type="NCBI Taxonomy" id="84698"/>
    <lineage>
        <taxon>Bacteria</taxon>
        <taxon>Bacillati</taxon>
        <taxon>Bacillota</taxon>
        <taxon>Clostridia</taxon>
        <taxon>Eubacteriales</taxon>
        <taxon>Clostridiaceae</taxon>
        <taxon>Clostridium</taxon>
    </lineage>
</organism>
<dbReference type="AlphaFoldDB" id="A0A1I1AKF7"/>
<feature type="compositionally biased region" description="Basic and acidic residues" evidence="1">
    <location>
        <begin position="175"/>
        <end position="189"/>
    </location>
</feature>
<evidence type="ECO:0000256" key="1">
    <source>
        <dbReference type="SAM" id="MobiDB-lite"/>
    </source>
</evidence>
<reference evidence="2 3" key="1">
    <citation type="submission" date="2016-10" db="EMBL/GenBank/DDBJ databases">
        <authorList>
            <person name="de Groot N.N."/>
        </authorList>
    </citation>
    <scope>NUCLEOTIDE SEQUENCE [LARGE SCALE GENOMIC DNA]</scope>
    <source>
        <strain evidence="2 3">DSM 12271</strain>
    </source>
</reference>
<evidence type="ECO:0000313" key="3">
    <source>
        <dbReference type="Proteomes" id="UP000198619"/>
    </source>
</evidence>
<feature type="region of interest" description="Disordered" evidence="1">
    <location>
        <begin position="159"/>
        <end position="189"/>
    </location>
</feature>
<dbReference type="RefSeq" id="WP_090042777.1">
    <property type="nucleotide sequence ID" value="NZ_FOKI01000039.1"/>
</dbReference>
<sequence>MNRDEFNMLNVEQQVNYINSRLDEDLTLRDVIERELNLPRSTIRNRFTRNKYVFNKRANKYIKNSEVKDSKVKNNINMNLPKDESKKNISGSNMDIKQDKTQKTQCSNMNITKSNIVVGPLDCKDKNKSNLNEKDNKFKNIQEGNINITKSNIGVSLTENEEKNKSKNASNIDNNKIKNDKGSNIDMDQLKDESNIDAKLDKLRKKIKDNIDITKNKSDTIELDYKETTEILSKNNIDETLENKEGNIEVCSLKDSEIIGLRKLLKHKDDILSLLDNNHVNKAKDTNINVSQLNGELTIKTLKIYDSVLKEFNEFIKDHKEFKQQDIISLALKEFLERHR</sequence>
<evidence type="ECO:0000313" key="2">
    <source>
        <dbReference type="EMBL" id="SFB38417.1"/>
    </source>
</evidence>
<proteinExistence type="predicted"/>
<dbReference type="Proteomes" id="UP000198619">
    <property type="component" value="Unassembled WGS sequence"/>
</dbReference>
<dbReference type="EMBL" id="FOKI01000039">
    <property type="protein sequence ID" value="SFB38417.1"/>
    <property type="molecule type" value="Genomic_DNA"/>
</dbReference>
<dbReference type="OrthoDB" id="1936659at2"/>
<protein>
    <submittedName>
        <fullName evidence="2">Uncharacterized protein</fullName>
    </submittedName>
</protein>
<gene>
    <name evidence="2" type="ORF">SAMN04488528_10396</name>
</gene>
<keyword evidence="3" id="KW-1185">Reference proteome</keyword>
<name>A0A1I1AKF7_9CLOT</name>